<feature type="active site" evidence="3">
    <location>
        <position position="147"/>
    </location>
</feature>
<evidence type="ECO:0000313" key="6">
    <source>
        <dbReference type="Proteomes" id="UP000199339"/>
    </source>
</evidence>
<comment type="similarity">
    <text evidence="1">Belongs to the 'GDXG' lipolytic enzyme family.</text>
</comment>
<dbReference type="InterPro" id="IPR002168">
    <property type="entry name" value="Lipase_GDXG_HIS_AS"/>
</dbReference>
<dbReference type="Proteomes" id="UP000199339">
    <property type="component" value="Unassembled WGS sequence"/>
</dbReference>
<evidence type="ECO:0000256" key="1">
    <source>
        <dbReference type="ARBA" id="ARBA00010515"/>
    </source>
</evidence>
<dbReference type="EMBL" id="FOUR01000003">
    <property type="protein sequence ID" value="SFM92457.1"/>
    <property type="molecule type" value="Genomic_DNA"/>
</dbReference>
<dbReference type="PROSITE" id="PS01173">
    <property type="entry name" value="LIPASE_GDXG_HIS"/>
    <property type="match status" value="1"/>
</dbReference>
<keyword evidence="2" id="KW-0378">Hydrolase</keyword>
<evidence type="ECO:0000256" key="2">
    <source>
        <dbReference type="ARBA" id="ARBA00022801"/>
    </source>
</evidence>
<dbReference type="GO" id="GO:0004806">
    <property type="term" value="F:triacylglycerol lipase activity"/>
    <property type="evidence" value="ECO:0007669"/>
    <property type="project" value="TreeGrafter"/>
</dbReference>
<gene>
    <name evidence="5" type="ORF">SAMN04487961_1575</name>
</gene>
<dbReference type="InterPro" id="IPR050300">
    <property type="entry name" value="GDXG_lipolytic_enzyme"/>
</dbReference>
<dbReference type="Gene3D" id="3.40.50.1820">
    <property type="entry name" value="alpha/beta hydrolase"/>
    <property type="match status" value="1"/>
</dbReference>
<feature type="domain" description="Alpha/beta hydrolase fold-3" evidence="4">
    <location>
        <begin position="73"/>
        <end position="271"/>
    </location>
</feature>
<dbReference type="PANTHER" id="PTHR48081:SF30">
    <property type="entry name" value="ACETYL-HYDROLASE LIPR-RELATED"/>
    <property type="match status" value="1"/>
</dbReference>
<protein>
    <submittedName>
        <fullName evidence="5">Acetyl esterase/lipase</fullName>
    </submittedName>
</protein>
<dbReference type="InterPro" id="IPR013094">
    <property type="entry name" value="AB_hydrolase_3"/>
</dbReference>
<proteinExistence type="inferred from homology"/>
<evidence type="ECO:0000256" key="3">
    <source>
        <dbReference type="PROSITE-ProRule" id="PRU10038"/>
    </source>
</evidence>
<accession>A0A1I4UTY2</accession>
<dbReference type="AlphaFoldDB" id="A0A1I4UTY2"/>
<sequence length="297" mass="32231">MLQPLLEAGLRQTMNRLVRPILSPAVPIRVQRALIRQAYRSSIPPRGCRFSHGTLAGVPVVRTSCGKQQDGVILYLHGGGFIIGSADTHRGIAGHLAKASKCLVVTPDYRLAPEHPFPAALDDAEATYLQLLAEGYDPGQIALAGDSAGGGLCVSLAMRLRDNQQPLPSSLTLFSPWTDLTQEQLYQPESEPVLQPAWTAKAAKHYAGDEALKNPLISPVFGDLKGLPPLLIQVGSDEILLNDAERLAQAAKRDQVSVDLEIYNSLWHVFQVHSGQLRRATEAVRTAGDHIRAHLTD</sequence>
<dbReference type="PROSITE" id="PS01174">
    <property type="entry name" value="LIPASE_GDXG_SER"/>
    <property type="match status" value="1"/>
</dbReference>
<dbReference type="SUPFAM" id="SSF53474">
    <property type="entry name" value="alpha/beta-Hydrolases"/>
    <property type="match status" value="1"/>
</dbReference>
<dbReference type="InterPro" id="IPR033140">
    <property type="entry name" value="Lipase_GDXG_put_SER_AS"/>
</dbReference>
<reference evidence="6" key="1">
    <citation type="submission" date="2016-10" db="EMBL/GenBank/DDBJ databases">
        <authorList>
            <person name="Varghese N."/>
            <person name="Submissions S."/>
        </authorList>
    </citation>
    <scope>NUCLEOTIDE SEQUENCE [LARGE SCALE GENOMIC DNA]</scope>
    <source>
        <strain evidence="6">CGMCC 1.6775</strain>
    </source>
</reference>
<dbReference type="Pfam" id="PF07859">
    <property type="entry name" value="Abhydrolase_3"/>
    <property type="match status" value="1"/>
</dbReference>
<dbReference type="OrthoDB" id="9806180at2"/>
<dbReference type="PANTHER" id="PTHR48081">
    <property type="entry name" value="AB HYDROLASE SUPERFAMILY PROTEIN C4A8.06C"/>
    <property type="match status" value="1"/>
</dbReference>
<dbReference type="RefSeq" id="WP_092001290.1">
    <property type="nucleotide sequence ID" value="NZ_FOUR01000003.1"/>
</dbReference>
<keyword evidence="6" id="KW-1185">Reference proteome</keyword>
<organism evidence="5 6">
    <name type="scientific">Marinobacter pelagius</name>
    <dbReference type="NCBI Taxonomy" id="379482"/>
    <lineage>
        <taxon>Bacteria</taxon>
        <taxon>Pseudomonadati</taxon>
        <taxon>Pseudomonadota</taxon>
        <taxon>Gammaproteobacteria</taxon>
        <taxon>Pseudomonadales</taxon>
        <taxon>Marinobacteraceae</taxon>
        <taxon>Marinobacter</taxon>
    </lineage>
</organism>
<evidence type="ECO:0000259" key="4">
    <source>
        <dbReference type="Pfam" id="PF07859"/>
    </source>
</evidence>
<dbReference type="InterPro" id="IPR029058">
    <property type="entry name" value="AB_hydrolase_fold"/>
</dbReference>
<name>A0A1I4UTY2_9GAMM</name>
<evidence type="ECO:0000313" key="5">
    <source>
        <dbReference type="EMBL" id="SFM92457.1"/>
    </source>
</evidence>